<evidence type="ECO:0000259" key="12">
    <source>
        <dbReference type="Pfam" id="PF00294"/>
    </source>
</evidence>
<gene>
    <name evidence="13" type="ORF">UFOPK2242_01614</name>
</gene>
<protein>
    <recommendedName>
        <fullName evidence="3">Ribokinase</fullName>
        <ecNumber evidence="2">2.7.1.15</ecNumber>
    </recommendedName>
</protein>
<keyword evidence="10" id="KW-0630">Potassium</keyword>
<dbReference type="GO" id="GO:0005829">
    <property type="term" value="C:cytosol"/>
    <property type="evidence" value="ECO:0007669"/>
    <property type="project" value="TreeGrafter"/>
</dbReference>
<dbReference type="InterPro" id="IPR002139">
    <property type="entry name" value="Ribo/fructo_kinase"/>
</dbReference>
<keyword evidence="9" id="KW-0460">Magnesium</keyword>
<organism evidence="13">
    <name type="scientific">freshwater metagenome</name>
    <dbReference type="NCBI Taxonomy" id="449393"/>
    <lineage>
        <taxon>unclassified sequences</taxon>
        <taxon>metagenomes</taxon>
        <taxon>ecological metagenomes</taxon>
    </lineage>
</organism>
<evidence type="ECO:0000313" key="13">
    <source>
        <dbReference type="EMBL" id="CAB4673834.1"/>
    </source>
</evidence>
<dbReference type="GO" id="GO:0005524">
    <property type="term" value="F:ATP binding"/>
    <property type="evidence" value="ECO:0007669"/>
    <property type="project" value="UniProtKB-KW"/>
</dbReference>
<keyword evidence="7" id="KW-0418">Kinase</keyword>
<evidence type="ECO:0000256" key="6">
    <source>
        <dbReference type="ARBA" id="ARBA00022741"/>
    </source>
</evidence>
<dbReference type="CDD" id="cd01174">
    <property type="entry name" value="ribokinase"/>
    <property type="match status" value="1"/>
</dbReference>
<dbReference type="GO" id="GO:0004747">
    <property type="term" value="F:ribokinase activity"/>
    <property type="evidence" value="ECO:0007669"/>
    <property type="project" value="UniProtKB-EC"/>
</dbReference>
<proteinExistence type="inferred from homology"/>
<dbReference type="PRINTS" id="PR00990">
    <property type="entry name" value="RIBOKINASE"/>
</dbReference>
<dbReference type="Gene3D" id="3.40.1190.20">
    <property type="match status" value="1"/>
</dbReference>
<dbReference type="PROSITE" id="PS00584">
    <property type="entry name" value="PFKB_KINASES_2"/>
    <property type="match status" value="1"/>
</dbReference>
<keyword evidence="6" id="KW-0547">Nucleotide-binding</keyword>
<evidence type="ECO:0000256" key="8">
    <source>
        <dbReference type="ARBA" id="ARBA00022840"/>
    </source>
</evidence>
<evidence type="ECO:0000256" key="4">
    <source>
        <dbReference type="ARBA" id="ARBA00022679"/>
    </source>
</evidence>
<dbReference type="SUPFAM" id="SSF53613">
    <property type="entry name" value="Ribokinase-like"/>
    <property type="match status" value="1"/>
</dbReference>
<feature type="domain" description="Carbohydrate kinase PfkB" evidence="12">
    <location>
        <begin position="5"/>
        <end position="254"/>
    </location>
</feature>
<dbReference type="InterPro" id="IPR011611">
    <property type="entry name" value="PfkB_dom"/>
</dbReference>
<evidence type="ECO:0000256" key="1">
    <source>
        <dbReference type="ARBA" id="ARBA00010688"/>
    </source>
</evidence>
<dbReference type="InterPro" id="IPR029056">
    <property type="entry name" value="Ribokinase-like"/>
</dbReference>
<evidence type="ECO:0000256" key="10">
    <source>
        <dbReference type="ARBA" id="ARBA00022958"/>
    </source>
</evidence>
<dbReference type="PANTHER" id="PTHR10584">
    <property type="entry name" value="SUGAR KINASE"/>
    <property type="match status" value="1"/>
</dbReference>
<dbReference type="InterPro" id="IPR011877">
    <property type="entry name" value="Ribokinase"/>
</dbReference>
<dbReference type="AlphaFoldDB" id="A0A6J6MLU7"/>
<evidence type="ECO:0000256" key="11">
    <source>
        <dbReference type="ARBA" id="ARBA00023277"/>
    </source>
</evidence>
<evidence type="ECO:0000256" key="7">
    <source>
        <dbReference type="ARBA" id="ARBA00022777"/>
    </source>
</evidence>
<keyword evidence="11" id="KW-0119">Carbohydrate metabolism</keyword>
<keyword evidence="4" id="KW-0808">Transferase</keyword>
<accession>A0A6J6MLU7</accession>
<dbReference type="EC" id="2.7.1.15" evidence="2"/>
<dbReference type="EMBL" id="CAEZWM010000276">
    <property type="protein sequence ID" value="CAB4673834.1"/>
    <property type="molecule type" value="Genomic_DNA"/>
</dbReference>
<dbReference type="GO" id="GO:0006014">
    <property type="term" value="P:D-ribose metabolic process"/>
    <property type="evidence" value="ECO:0007669"/>
    <property type="project" value="InterPro"/>
</dbReference>
<keyword evidence="8" id="KW-0067">ATP-binding</keyword>
<evidence type="ECO:0000256" key="5">
    <source>
        <dbReference type="ARBA" id="ARBA00022723"/>
    </source>
</evidence>
<evidence type="ECO:0000256" key="9">
    <source>
        <dbReference type="ARBA" id="ARBA00022842"/>
    </source>
</evidence>
<name>A0A6J6MLU7_9ZZZZ</name>
<comment type="similarity">
    <text evidence="1">Belongs to the carbohydrate kinase PfkB family.</text>
</comment>
<sequence>MPAAGETVSGGEFFSALGGKGANQASAAARLGAQVSFVGCVGSDAYGDEIRRDLVANGVDATFMRVVDAAATGTALINIDSNGENTIAVAPGANRRVTREQIEEAIEALRPEILVVGFEIGVAAASHALAIGRERSLRTICNPSPIDLTDSSWILNSTTIVVNETECQAYGGALSLLERGAGDVVVTLGANGARRYKKDGSHEEFKAFSVEALDTTGAGDAFCAALAVSDDPIFAGAAGALATREVGARASLPTRSEVEALIREQQQ</sequence>
<evidence type="ECO:0000256" key="2">
    <source>
        <dbReference type="ARBA" id="ARBA00012035"/>
    </source>
</evidence>
<evidence type="ECO:0000256" key="3">
    <source>
        <dbReference type="ARBA" id="ARBA00016943"/>
    </source>
</evidence>
<dbReference type="InterPro" id="IPR002173">
    <property type="entry name" value="Carboh/pur_kinase_PfkB_CS"/>
</dbReference>
<dbReference type="Pfam" id="PF00294">
    <property type="entry name" value="PfkB"/>
    <property type="match status" value="1"/>
</dbReference>
<keyword evidence="5" id="KW-0479">Metal-binding</keyword>
<reference evidence="13" key="1">
    <citation type="submission" date="2020-05" db="EMBL/GenBank/DDBJ databases">
        <authorList>
            <person name="Chiriac C."/>
            <person name="Salcher M."/>
            <person name="Ghai R."/>
            <person name="Kavagutti S V."/>
        </authorList>
    </citation>
    <scope>NUCLEOTIDE SEQUENCE</scope>
</reference>
<dbReference type="GO" id="GO:0046872">
    <property type="term" value="F:metal ion binding"/>
    <property type="evidence" value="ECO:0007669"/>
    <property type="project" value="UniProtKB-KW"/>
</dbReference>
<dbReference type="PANTHER" id="PTHR10584:SF166">
    <property type="entry name" value="RIBOKINASE"/>
    <property type="match status" value="1"/>
</dbReference>